<feature type="domain" description="Amidase" evidence="2">
    <location>
        <begin position="58"/>
        <end position="391"/>
    </location>
</feature>
<feature type="signal peptide" evidence="1">
    <location>
        <begin position="1"/>
        <end position="33"/>
    </location>
</feature>
<sequence length="518" mass="55301">MLTMKIHSLSLIISVICLILLQWLPSGTNTCHALSIREATIWDLQTAFKQNQLTSRQLVQFYLNEIQRLNPILKGVIEVNPDALYLANKADLERKAKAAGSYSGLHGIPVLLKDNIATKDKLNTTAGSFALLGSVVPQDSGVVMKLRKAGAIILGKASLSEWSAFRSPTAPAGWSARGGQGKNPYVLSATPCGSSGGSAISVASNMVAVSLGTETDGSIICPSSFNSVVGIKPTIGLTSRAGVIPITPRQDTIGPICRTVSDAAYVLDAIVGFDYNDAEATGKASNYIPSGGYVQFLKADGLKGKRLGIVRDPFFKFSEKLVAQAFQNHLQTFRSNGAVVVDYLEIANISTILTSTLSGETTAALAEFRISLNAYLKELVASPVRSLAEVIAFNKKFSDLEMIKEFGQDIFLAAEPTNGIGDAENKAIWNLEELTRNGFEKLMVQNKLDALVTVGFNASPVYAIGGFPAISVPAVYDSKGVPTGICFGGLKGTEPKLIEIAYGFEQATKIRKPPTFIP</sequence>
<evidence type="ECO:0000256" key="1">
    <source>
        <dbReference type="SAM" id="SignalP"/>
    </source>
</evidence>
<dbReference type="Gene3D" id="3.90.1300.10">
    <property type="entry name" value="Amidase signature (AS) domain"/>
    <property type="match status" value="1"/>
</dbReference>
<evidence type="ECO:0000259" key="2">
    <source>
        <dbReference type="Pfam" id="PF01425"/>
    </source>
</evidence>
<evidence type="ECO:0000313" key="3">
    <source>
        <dbReference type="EMBL" id="CAA2940366.1"/>
    </source>
</evidence>
<dbReference type="PANTHER" id="PTHR42678">
    <property type="entry name" value="AMIDASE"/>
    <property type="match status" value="1"/>
</dbReference>
<protein>
    <submittedName>
        <fullName evidence="3">Amidase</fullName>
    </submittedName>
</protein>
<dbReference type="AlphaFoldDB" id="A0A8S0PFZ5"/>
<evidence type="ECO:0000313" key="4">
    <source>
        <dbReference type="Proteomes" id="UP000594638"/>
    </source>
</evidence>
<dbReference type="EMBL" id="CACTIH010000046">
    <property type="protein sequence ID" value="CAA2940366.1"/>
    <property type="molecule type" value="Genomic_DNA"/>
</dbReference>
<dbReference type="SUPFAM" id="SSF75304">
    <property type="entry name" value="Amidase signature (AS) enzymes"/>
    <property type="match status" value="1"/>
</dbReference>
<feature type="chain" id="PRO_5035926641" evidence="1">
    <location>
        <begin position="34"/>
        <end position="518"/>
    </location>
</feature>
<keyword evidence="1" id="KW-0732">Signal</keyword>
<dbReference type="Proteomes" id="UP000594638">
    <property type="component" value="Unassembled WGS sequence"/>
</dbReference>
<name>A0A8S0PFZ5_OLEEU</name>
<comment type="caution">
    <text evidence="3">The sequence shown here is derived from an EMBL/GenBank/DDBJ whole genome shotgun (WGS) entry which is preliminary data.</text>
</comment>
<accession>A0A8S0PFZ5</accession>
<dbReference type="Pfam" id="PF01425">
    <property type="entry name" value="Amidase"/>
    <property type="match status" value="1"/>
</dbReference>
<dbReference type="PANTHER" id="PTHR42678:SF34">
    <property type="entry name" value="OS04G0183300 PROTEIN"/>
    <property type="match status" value="1"/>
</dbReference>
<dbReference type="Gramene" id="OE9A107535T1">
    <property type="protein sequence ID" value="OE9A107535C1"/>
    <property type="gene ID" value="OE9A107535"/>
</dbReference>
<dbReference type="InterPro" id="IPR036928">
    <property type="entry name" value="AS_sf"/>
</dbReference>
<dbReference type="OrthoDB" id="566138at2759"/>
<reference evidence="3 4" key="1">
    <citation type="submission" date="2019-12" db="EMBL/GenBank/DDBJ databases">
        <authorList>
            <person name="Alioto T."/>
            <person name="Alioto T."/>
            <person name="Gomez Garrido J."/>
        </authorList>
    </citation>
    <scope>NUCLEOTIDE SEQUENCE [LARGE SCALE GENOMIC DNA]</scope>
</reference>
<proteinExistence type="predicted"/>
<gene>
    <name evidence="3" type="ORF">OLEA9_A107535</name>
</gene>
<dbReference type="InterPro" id="IPR023631">
    <property type="entry name" value="Amidase_dom"/>
</dbReference>
<organism evidence="3 4">
    <name type="scientific">Olea europaea subsp. europaea</name>
    <dbReference type="NCBI Taxonomy" id="158383"/>
    <lineage>
        <taxon>Eukaryota</taxon>
        <taxon>Viridiplantae</taxon>
        <taxon>Streptophyta</taxon>
        <taxon>Embryophyta</taxon>
        <taxon>Tracheophyta</taxon>
        <taxon>Spermatophyta</taxon>
        <taxon>Magnoliopsida</taxon>
        <taxon>eudicotyledons</taxon>
        <taxon>Gunneridae</taxon>
        <taxon>Pentapetalae</taxon>
        <taxon>asterids</taxon>
        <taxon>lamiids</taxon>
        <taxon>Lamiales</taxon>
        <taxon>Oleaceae</taxon>
        <taxon>Oleeae</taxon>
        <taxon>Olea</taxon>
    </lineage>
</organism>
<keyword evidence="4" id="KW-1185">Reference proteome</keyword>